<gene>
    <name evidence="2" type="ORF">EJB05_26818</name>
</gene>
<evidence type="ECO:0000313" key="3">
    <source>
        <dbReference type="Proteomes" id="UP000324897"/>
    </source>
</evidence>
<feature type="non-terminal residue" evidence="2">
    <location>
        <position position="1"/>
    </location>
</feature>
<accession>A0A5J9ULR5</accession>
<proteinExistence type="predicted"/>
<dbReference type="Proteomes" id="UP000324897">
    <property type="component" value="Chromosome 2"/>
</dbReference>
<dbReference type="Gramene" id="TVU24385">
    <property type="protein sequence ID" value="TVU24385"/>
    <property type="gene ID" value="EJB05_26818"/>
</dbReference>
<protein>
    <submittedName>
        <fullName evidence="2">Uncharacterized protein</fullName>
    </submittedName>
</protein>
<keyword evidence="3" id="KW-1185">Reference proteome</keyword>
<name>A0A5J9ULR5_9POAL</name>
<reference evidence="2 3" key="1">
    <citation type="journal article" date="2019" name="Sci. Rep.">
        <title>A high-quality genome of Eragrostis curvula grass provides insights into Poaceae evolution and supports new strategies to enhance forage quality.</title>
        <authorList>
            <person name="Carballo J."/>
            <person name="Santos B.A.C.M."/>
            <person name="Zappacosta D."/>
            <person name="Garbus I."/>
            <person name="Selva J.P."/>
            <person name="Gallo C.A."/>
            <person name="Diaz A."/>
            <person name="Albertini E."/>
            <person name="Caccamo M."/>
            <person name="Echenique V."/>
        </authorList>
    </citation>
    <scope>NUCLEOTIDE SEQUENCE [LARGE SCALE GENOMIC DNA]</scope>
    <source>
        <strain evidence="3">cv. Victoria</strain>
        <tissue evidence="2">Leaf</tissue>
    </source>
</reference>
<organism evidence="2 3">
    <name type="scientific">Eragrostis curvula</name>
    <name type="common">weeping love grass</name>
    <dbReference type="NCBI Taxonomy" id="38414"/>
    <lineage>
        <taxon>Eukaryota</taxon>
        <taxon>Viridiplantae</taxon>
        <taxon>Streptophyta</taxon>
        <taxon>Embryophyta</taxon>
        <taxon>Tracheophyta</taxon>
        <taxon>Spermatophyta</taxon>
        <taxon>Magnoliopsida</taxon>
        <taxon>Liliopsida</taxon>
        <taxon>Poales</taxon>
        <taxon>Poaceae</taxon>
        <taxon>PACMAD clade</taxon>
        <taxon>Chloridoideae</taxon>
        <taxon>Eragrostideae</taxon>
        <taxon>Eragrostidinae</taxon>
        <taxon>Eragrostis</taxon>
    </lineage>
</organism>
<sequence length="153" mass="16684">MAPPAPSPPRAASSRPARRPQPAAHPPCARSLPRARPLRAALAARTQRRRAPARPLRAALAARTQRRRAPARPPRCAPSRRAHSAPPRSAAARVTARRGSGQGNAISISISPDSIQQLCVDFGSMCKKMFDRLNVRTDDRIQKEQASQVRSNR</sequence>
<feature type="compositionally biased region" description="Low complexity" evidence="1">
    <location>
        <begin position="10"/>
        <end position="45"/>
    </location>
</feature>
<feature type="compositionally biased region" description="Low complexity" evidence="1">
    <location>
        <begin position="84"/>
        <end position="98"/>
    </location>
</feature>
<dbReference type="EMBL" id="RWGY01000013">
    <property type="protein sequence ID" value="TVU24385.1"/>
    <property type="molecule type" value="Genomic_DNA"/>
</dbReference>
<comment type="caution">
    <text evidence="2">The sequence shown here is derived from an EMBL/GenBank/DDBJ whole genome shotgun (WGS) entry which is preliminary data.</text>
</comment>
<feature type="compositionally biased region" description="Low complexity" evidence="1">
    <location>
        <begin position="53"/>
        <end position="63"/>
    </location>
</feature>
<feature type="region of interest" description="Disordered" evidence="1">
    <location>
        <begin position="1"/>
        <end position="107"/>
    </location>
</feature>
<evidence type="ECO:0000256" key="1">
    <source>
        <dbReference type="SAM" id="MobiDB-lite"/>
    </source>
</evidence>
<evidence type="ECO:0000313" key="2">
    <source>
        <dbReference type="EMBL" id="TVU24385.1"/>
    </source>
</evidence>
<dbReference type="AlphaFoldDB" id="A0A5J9ULR5"/>